<dbReference type="PANTHER" id="PTHR32487">
    <property type="entry name" value="3-OXO-DELTA(4,5)-STEROID 5-BETA-REDUCTASE"/>
    <property type="match status" value="1"/>
</dbReference>
<dbReference type="Gene3D" id="3.40.50.720">
    <property type="entry name" value="NAD(P)-binding Rossmann-like Domain"/>
    <property type="match status" value="1"/>
</dbReference>
<dbReference type="RefSeq" id="WP_259662091.1">
    <property type="nucleotide sequence ID" value="NZ_JAHXRI010000010.1"/>
</dbReference>
<dbReference type="InterPro" id="IPR055222">
    <property type="entry name" value="PRISE-like_Rossmann-fold"/>
</dbReference>
<dbReference type="AlphaFoldDB" id="A0A953NDM0"/>
<dbReference type="Proteomes" id="UP000739565">
    <property type="component" value="Unassembled WGS sequence"/>
</dbReference>
<dbReference type="InterPro" id="IPR036291">
    <property type="entry name" value="NAD(P)-bd_dom_sf"/>
</dbReference>
<sequence>MDSSRLTLIAGATGQIGSSVGMHLFEQQGWNPLGLARTPQKDAPYPMLALDLTDAQDCLNKIAALSNVTHVLYAARYDHFGGELESRETNVRMLENLLNALDSVSGNLQHIHLVHGTKYYGHTVKERRTPYQEDDACGNFNSFYYEQQCLLEQRQRGKRWSWSISRPHAFCNYRVDEARNMILLVGLYASILRELGLPLVYPGTMRSYRAKTQFSWLPTLARAATWMMTDERCANQAYNIVNGDPMSWSELWPHFADYFGMELGTPEDATFVDFARQHAQTWTGMVSKYGLRRTDLTTLAQWPYGDYVMSLQWDVVSSMDKAARDGFHERVNTTNMWLEGFDFFRSQKIIP</sequence>
<gene>
    <name evidence="2" type="ORF">KZZ10_13710</name>
</gene>
<keyword evidence="3" id="KW-1185">Reference proteome</keyword>
<feature type="domain" description="PRISE-like Rossmann-fold" evidence="1">
    <location>
        <begin position="60"/>
        <end position="351"/>
    </location>
</feature>
<name>A0A953NDM0_9BURK</name>
<protein>
    <submittedName>
        <fullName evidence="2">NAD-dependent epimerase/dehydratase family protein</fullName>
    </submittedName>
</protein>
<evidence type="ECO:0000313" key="3">
    <source>
        <dbReference type="Proteomes" id="UP000739565"/>
    </source>
</evidence>
<dbReference type="PANTHER" id="PTHR32487:SF0">
    <property type="entry name" value="3-OXO-DELTA(4,5)-STEROID 5-BETA-REDUCTASE"/>
    <property type="match status" value="1"/>
</dbReference>
<accession>A0A953NDM0</accession>
<reference evidence="2" key="1">
    <citation type="submission" date="2021-07" db="EMBL/GenBank/DDBJ databases">
        <title>New genus and species of the family Alcaligenaceae.</title>
        <authorList>
            <person name="Hahn M.W."/>
        </authorList>
    </citation>
    <scope>NUCLEOTIDE SEQUENCE</scope>
    <source>
        <strain evidence="2">LF4-65</strain>
    </source>
</reference>
<dbReference type="EMBL" id="JAHXRI010000010">
    <property type="protein sequence ID" value="MBZ1351704.1"/>
    <property type="molecule type" value="Genomic_DNA"/>
</dbReference>
<comment type="caution">
    <text evidence="2">The sequence shown here is derived from an EMBL/GenBank/DDBJ whole genome shotgun (WGS) entry which is preliminary data.</text>
</comment>
<dbReference type="SUPFAM" id="SSF51735">
    <property type="entry name" value="NAD(P)-binding Rossmann-fold domains"/>
    <property type="match status" value="1"/>
</dbReference>
<proteinExistence type="predicted"/>
<evidence type="ECO:0000259" key="1">
    <source>
        <dbReference type="Pfam" id="PF22917"/>
    </source>
</evidence>
<organism evidence="2 3">
    <name type="scientific">Zwartia hollandica</name>
    <dbReference type="NCBI Taxonomy" id="324606"/>
    <lineage>
        <taxon>Bacteria</taxon>
        <taxon>Pseudomonadati</taxon>
        <taxon>Pseudomonadota</taxon>
        <taxon>Betaproteobacteria</taxon>
        <taxon>Burkholderiales</taxon>
        <taxon>Alcaligenaceae</taxon>
        <taxon>Zwartia</taxon>
    </lineage>
</organism>
<dbReference type="Pfam" id="PF22917">
    <property type="entry name" value="PRISE"/>
    <property type="match status" value="1"/>
</dbReference>
<evidence type="ECO:0000313" key="2">
    <source>
        <dbReference type="EMBL" id="MBZ1351704.1"/>
    </source>
</evidence>